<protein>
    <submittedName>
        <fullName evidence="4">Uncharacterized protein</fullName>
    </submittedName>
</protein>
<proteinExistence type="predicted"/>
<feature type="compositionally biased region" description="Polar residues" evidence="1">
    <location>
        <begin position="149"/>
        <end position="161"/>
    </location>
</feature>
<evidence type="ECO:0000256" key="1">
    <source>
        <dbReference type="SAM" id="MobiDB-lite"/>
    </source>
</evidence>
<dbReference type="AlphaFoldDB" id="A0A291DT68"/>
<dbReference type="InterPro" id="IPR057150">
    <property type="entry name" value="DUF7828"/>
</dbReference>
<reference evidence="4 5" key="1">
    <citation type="submission" date="2017-09" db="EMBL/GenBank/DDBJ databases">
        <title>FDA dAtabase for Regulatory Grade micrObial Sequences (FDA-ARGOS): Supporting development and validation of Infectious Disease Dx tests.</title>
        <authorList>
            <person name="Minogue T."/>
            <person name="Wolcott M."/>
            <person name="Wasieloski L."/>
            <person name="Aguilar W."/>
            <person name="Moore D."/>
            <person name="Tallon L."/>
            <person name="Sadzewicz L."/>
            <person name="Ott S."/>
            <person name="Zhao X."/>
            <person name="Nagaraj S."/>
            <person name="Vavikolanu K."/>
            <person name="Aluvathingal J."/>
            <person name="Nadendla S."/>
            <person name="Sichtig H."/>
        </authorList>
    </citation>
    <scope>NUCLEOTIDE SEQUENCE [LARGE SCALE GENOMIC DNA]</scope>
    <source>
        <strain evidence="4 5">FDAARGOS_392</strain>
    </source>
</reference>
<dbReference type="InterPro" id="IPR021696">
    <property type="entry name" value="DUF3279"/>
</dbReference>
<evidence type="ECO:0000259" key="2">
    <source>
        <dbReference type="Pfam" id="PF11682"/>
    </source>
</evidence>
<feature type="region of interest" description="Disordered" evidence="1">
    <location>
        <begin position="149"/>
        <end position="170"/>
    </location>
</feature>
<feature type="domain" description="DUF3279" evidence="2">
    <location>
        <begin position="112"/>
        <end position="143"/>
    </location>
</feature>
<evidence type="ECO:0000313" key="5">
    <source>
        <dbReference type="Proteomes" id="UP000217979"/>
    </source>
</evidence>
<dbReference type="Pfam" id="PF11682">
    <property type="entry name" value="Zn_ribbon_11"/>
    <property type="match status" value="1"/>
</dbReference>
<name>A0A291DT68_9ENTR</name>
<gene>
    <name evidence="4" type="ORF">CO704_02155</name>
</gene>
<evidence type="ECO:0000313" key="4">
    <source>
        <dbReference type="EMBL" id="ATF90971.1"/>
    </source>
</evidence>
<feature type="domain" description="DUF7828" evidence="3">
    <location>
        <begin position="17"/>
        <end position="102"/>
    </location>
</feature>
<dbReference type="Proteomes" id="UP000217979">
    <property type="component" value="Chromosome"/>
</dbReference>
<dbReference type="Pfam" id="PF25165">
    <property type="entry name" value="DUF7828"/>
    <property type="match status" value="1"/>
</dbReference>
<dbReference type="EMBL" id="CP023525">
    <property type="protein sequence ID" value="ATF90971.1"/>
    <property type="molecule type" value="Genomic_DNA"/>
</dbReference>
<sequence>MKLRGIIAMPKINILRVKQYLALDADNHYVPAKEVNPGTDNLWRCPDCHCPVRLQDNIIGEDAWFEHLQPTEITKADVSKCGYIRAEIRRQAFLLRLRALVDSMDTINPVTHWFCVWCNTHYRGEKHCKTCKTGIYSISRRDWSWNYNQPEGKSNSGNKATAQIPPPSDR</sequence>
<organism evidence="4 5">
    <name type="scientific">Cedecea neteri</name>
    <dbReference type="NCBI Taxonomy" id="158822"/>
    <lineage>
        <taxon>Bacteria</taxon>
        <taxon>Pseudomonadati</taxon>
        <taxon>Pseudomonadota</taxon>
        <taxon>Gammaproteobacteria</taxon>
        <taxon>Enterobacterales</taxon>
        <taxon>Enterobacteriaceae</taxon>
        <taxon>Cedecea</taxon>
    </lineage>
</organism>
<accession>A0A291DT68</accession>
<evidence type="ECO:0000259" key="3">
    <source>
        <dbReference type="Pfam" id="PF25165"/>
    </source>
</evidence>